<dbReference type="InterPro" id="IPR052410">
    <property type="entry name" value="DRC5"/>
</dbReference>
<dbReference type="Pfam" id="PF13516">
    <property type="entry name" value="LRR_6"/>
    <property type="match status" value="4"/>
</dbReference>
<reference evidence="4 5" key="1">
    <citation type="submission" date="2018-06" db="EMBL/GenBank/DDBJ databases">
        <title>Comparative genomics reveals the genomic features of Rhizophagus irregularis, R. cerebriforme, R. diaphanum and Gigaspora rosea, and their symbiotic lifestyle signature.</title>
        <authorList>
            <person name="Morin E."/>
            <person name="San Clemente H."/>
            <person name="Chen E.C.H."/>
            <person name="De La Providencia I."/>
            <person name="Hainaut M."/>
            <person name="Kuo A."/>
            <person name="Kohler A."/>
            <person name="Murat C."/>
            <person name="Tang N."/>
            <person name="Roy S."/>
            <person name="Loubradou J."/>
            <person name="Henrissat B."/>
            <person name="Grigoriev I.V."/>
            <person name="Corradi N."/>
            <person name="Roux C."/>
            <person name="Martin F.M."/>
        </authorList>
    </citation>
    <scope>NUCLEOTIDE SEQUENCE [LARGE SCALE GENOMIC DNA]</scope>
    <source>
        <strain evidence="4 5">DAOM 194757</strain>
    </source>
</reference>
<sequence length="225" mass="24843">MRKETRQYFRQGKFFEELELYEEIIENHPYTLRKNSTLTSWISILIILGQKVGNALANTLCDNTTLTTSISKCSLQNVTLTSLNLWHNNLGVEGGIAITNALCKNTALASLDITDNNLGSIEGEALAHALCNNTTLTSLSLWDNNIGSKGIEALENTLCKNITLISLNLSGNELELVEDKVLANALCKNTTLTSLTINYNNIESEGVKNNSCENTALDYFESCWE</sequence>
<keyword evidence="5" id="KW-1185">Reference proteome</keyword>
<evidence type="ECO:0000256" key="2">
    <source>
        <dbReference type="ARBA" id="ARBA00022490"/>
    </source>
</evidence>
<evidence type="ECO:0000313" key="5">
    <source>
        <dbReference type="Proteomes" id="UP000266673"/>
    </source>
</evidence>
<proteinExistence type="predicted"/>
<accession>A0A397UKD7</accession>
<dbReference type="SMART" id="SM00368">
    <property type="entry name" value="LRR_RI"/>
    <property type="match status" value="3"/>
</dbReference>
<comment type="caution">
    <text evidence="4">The sequence shown here is derived from an EMBL/GenBank/DDBJ whole genome shotgun (WGS) entry which is preliminary data.</text>
</comment>
<dbReference type="EMBL" id="QKWP01001337">
    <property type="protein sequence ID" value="RIB09698.1"/>
    <property type="molecule type" value="Genomic_DNA"/>
</dbReference>
<dbReference type="PANTHER" id="PTHR24107">
    <property type="entry name" value="YNEIN REGULATORY COMPLEX SUBUNIT 5"/>
    <property type="match status" value="1"/>
</dbReference>
<protein>
    <submittedName>
        <fullName evidence="4">Uncharacterized protein</fullName>
    </submittedName>
</protein>
<dbReference type="OrthoDB" id="120976at2759"/>
<dbReference type="GO" id="GO:0005856">
    <property type="term" value="C:cytoskeleton"/>
    <property type="evidence" value="ECO:0007669"/>
    <property type="project" value="UniProtKB-SubCell"/>
</dbReference>
<evidence type="ECO:0000313" key="4">
    <source>
        <dbReference type="EMBL" id="RIB09698.1"/>
    </source>
</evidence>
<dbReference type="InterPro" id="IPR032675">
    <property type="entry name" value="LRR_dom_sf"/>
</dbReference>
<dbReference type="SUPFAM" id="SSF52047">
    <property type="entry name" value="RNI-like"/>
    <property type="match status" value="1"/>
</dbReference>
<gene>
    <name evidence="4" type="ORF">C2G38_2208095</name>
</gene>
<keyword evidence="3" id="KW-0206">Cytoskeleton</keyword>
<dbReference type="AlphaFoldDB" id="A0A397UKD7"/>
<dbReference type="PANTHER" id="PTHR24107:SF2">
    <property type="entry name" value="NLR FAMILY CARD DOMAIN CONTAINING 3"/>
    <property type="match status" value="1"/>
</dbReference>
<dbReference type="Proteomes" id="UP000266673">
    <property type="component" value="Unassembled WGS sequence"/>
</dbReference>
<evidence type="ECO:0000256" key="3">
    <source>
        <dbReference type="ARBA" id="ARBA00023212"/>
    </source>
</evidence>
<keyword evidence="2" id="KW-0963">Cytoplasm</keyword>
<comment type="subcellular location">
    <subcellularLocation>
        <location evidence="1">Cytoplasm</location>
        <location evidence="1">Cytoskeleton</location>
    </subcellularLocation>
</comment>
<name>A0A397UKD7_9GLOM</name>
<dbReference type="InterPro" id="IPR001611">
    <property type="entry name" value="Leu-rich_rpt"/>
</dbReference>
<evidence type="ECO:0000256" key="1">
    <source>
        <dbReference type="ARBA" id="ARBA00004245"/>
    </source>
</evidence>
<organism evidence="4 5">
    <name type="scientific">Gigaspora rosea</name>
    <dbReference type="NCBI Taxonomy" id="44941"/>
    <lineage>
        <taxon>Eukaryota</taxon>
        <taxon>Fungi</taxon>
        <taxon>Fungi incertae sedis</taxon>
        <taxon>Mucoromycota</taxon>
        <taxon>Glomeromycotina</taxon>
        <taxon>Glomeromycetes</taxon>
        <taxon>Diversisporales</taxon>
        <taxon>Gigasporaceae</taxon>
        <taxon>Gigaspora</taxon>
    </lineage>
</organism>
<dbReference type="Gene3D" id="3.80.10.10">
    <property type="entry name" value="Ribonuclease Inhibitor"/>
    <property type="match status" value="1"/>
</dbReference>